<dbReference type="Gene3D" id="3.20.20.80">
    <property type="entry name" value="Glycosidases"/>
    <property type="match status" value="1"/>
</dbReference>
<feature type="region of interest" description="Disordered" evidence="1">
    <location>
        <begin position="54"/>
        <end position="101"/>
    </location>
</feature>
<dbReference type="AlphaFoldDB" id="A0A327ZEM1"/>
<gene>
    <name evidence="2" type="ORF">B0I29_104349</name>
</gene>
<dbReference type="PANTHER" id="PTHR42976:SF1">
    <property type="entry name" value="GH18 DOMAIN-CONTAINING PROTEIN-RELATED"/>
    <property type="match status" value="1"/>
</dbReference>
<dbReference type="InterPro" id="IPR017853">
    <property type="entry name" value="GH"/>
</dbReference>
<feature type="compositionally biased region" description="Low complexity" evidence="1">
    <location>
        <begin position="54"/>
        <end position="97"/>
    </location>
</feature>
<evidence type="ECO:0000256" key="1">
    <source>
        <dbReference type="SAM" id="MobiDB-lite"/>
    </source>
</evidence>
<reference evidence="2 3" key="1">
    <citation type="submission" date="2018-06" db="EMBL/GenBank/DDBJ databases">
        <title>Genomic Encyclopedia of Type Strains, Phase III (KMG-III): the genomes of soil and plant-associated and newly described type strains.</title>
        <authorList>
            <person name="Whitman W."/>
        </authorList>
    </citation>
    <scope>NUCLEOTIDE SEQUENCE [LARGE SCALE GENOMIC DNA]</scope>
    <source>
        <strain evidence="2 3">CGMCC 4.7090</strain>
    </source>
</reference>
<evidence type="ECO:0000313" key="3">
    <source>
        <dbReference type="Proteomes" id="UP000249341"/>
    </source>
</evidence>
<accession>A0A327ZEM1</accession>
<dbReference type="PANTHER" id="PTHR42976">
    <property type="entry name" value="BIFUNCTIONAL CHITINASE/LYSOZYME-RELATED"/>
    <property type="match status" value="1"/>
</dbReference>
<keyword evidence="3" id="KW-1185">Reference proteome</keyword>
<comment type="caution">
    <text evidence="2">The sequence shown here is derived from an EMBL/GenBank/DDBJ whole genome shotgun (WGS) entry which is preliminary data.</text>
</comment>
<evidence type="ECO:0000313" key="2">
    <source>
        <dbReference type="EMBL" id="RAK39810.1"/>
    </source>
</evidence>
<dbReference type="SUPFAM" id="SSF51445">
    <property type="entry name" value="(Trans)glycosidases"/>
    <property type="match status" value="1"/>
</dbReference>
<dbReference type="EMBL" id="QLMJ01000004">
    <property type="protein sequence ID" value="RAK39810.1"/>
    <property type="molecule type" value="Genomic_DNA"/>
</dbReference>
<name>A0A327ZEM1_9ACTN</name>
<sequence>MTEKCNYLGMHPISRPLAGLAVAGLLFTGACKSSEAEAQAQPAVVASASAGASAVAPPSGAPSASATASPSKSTSTSTTTSTTTAPDATATASPSAAEQDAGPVVAPYVDVVSGTADLEEVHSKTGLTDFSLAFVLADAEGTCTPTWGGTTAIDSSTVADEIAAIGDIGGEAIVSTGGATGTYLENVCSADDLAQAYQKALEVAGSNHLDVDIEQDVDYGTVAAALAALQTGQGTEISLTLPVGGTESGLTDEDVALLQTLADADVEVTVNAMTMNFSYDSGWGQAMTEATEAVHADLAKVWPGRSDSELYAMLGVTPMIGVNDTGPVTTVANARTVLDFAQEKGLGFVRFWSVNRDNGDCGDGELSGQCSGISQSDYAFTKLFADFE</sequence>
<dbReference type="InterPro" id="IPR052750">
    <property type="entry name" value="GH18_Chitinase"/>
</dbReference>
<dbReference type="CDD" id="cd06543">
    <property type="entry name" value="GH18_PF-ChiA-like"/>
    <property type="match status" value="1"/>
</dbReference>
<proteinExistence type="predicted"/>
<protein>
    <submittedName>
        <fullName evidence="2">Chitinase</fullName>
    </submittedName>
</protein>
<dbReference type="Proteomes" id="UP000249341">
    <property type="component" value="Unassembled WGS sequence"/>
</dbReference>
<organism evidence="2 3">
    <name type="scientific">Actinoplanes lutulentus</name>
    <dbReference type="NCBI Taxonomy" id="1287878"/>
    <lineage>
        <taxon>Bacteria</taxon>
        <taxon>Bacillati</taxon>
        <taxon>Actinomycetota</taxon>
        <taxon>Actinomycetes</taxon>
        <taxon>Micromonosporales</taxon>
        <taxon>Micromonosporaceae</taxon>
        <taxon>Actinoplanes</taxon>
    </lineage>
</organism>
<dbReference type="PROSITE" id="PS51257">
    <property type="entry name" value="PROKAR_LIPOPROTEIN"/>
    <property type="match status" value="1"/>
</dbReference>